<dbReference type="GO" id="GO:0006633">
    <property type="term" value="P:fatty acid biosynthetic process"/>
    <property type="evidence" value="ECO:0007669"/>
    <property type="project" value="TreeGrafter"/>
</dbReference>
<dbReference type="STRING" id="99883.ENSTNIP00000004946"/>
<dbReference type="GeneTree" id="ENSGT00530000065109"/>
<dbReference type="Proteomes" id="UP000007303">
    <property type="component" value="Unassembled WGS sequence"/>
</dbReference>
<dbReference type="InterPro" id="IPR038085">
    <property type="entry name" value="Rnp2-like_sf"/>
</dbReference>
<keyword evidence="2" id="KW-0819">tRNA processing</keyword>
<dbReference type="Gene3D" id="3.10.129.10">
    <property type="entry name" value="Hotdog Thioesterase"/>
    <property type="match status" value="1"/>
</dbReference>
<evidence type="ECO:0000256" key="1">
    <source>
        <dbReference type="ARBA" id="ARBA00010800"/>
    </source>
</evidence>
<dbReference type="HOGENOM" id="CLU_1182507_0_0_1"/>
<keyword evidence="6" id="KW-1185">Reference proteome</keyword>
<evidence type="ECO:0000259" key="3">
    <source>
        <dbReference type="Pfam" id="PF01575"/>
    </source>
</evidence>
<dbReference type="PANTHER" id="PTHR43437">
    <property type="entry name" value="HYDROXYACYL-THIOESTER DEHYDRATASE TYPE 2, MITOCHONDRIAL-RELATED"/>
    <property type="match status" value="1"/>
</dbReference>
<dbReference type="GO" id="GO:0030677">
    <property type="term" value="C:ribonuclease P complex"/>
    <property type="evidence" value="ECO:0007669"/>
    <property type="project" value="InterPro"/>
</dbReference>
<dbReference type="InterPro" id="IPR050965">
    <property type="entry name" value="UPF0336/Enoyl-CoA_hydratase"/>
</dbReference>
<dbReference type="AlphaFoldDB" id="Q4STM1"/>
<organism evidence="4">
    <name type="scientific">Tetraodon nigroviridis</name>
    <name type="common">Spotted green pufferfish</name>
    <name type="synonym">Chelonodon nigroviridis</name>
    <dbReference type="NCBI Taxonomy" id="99883"/>
    <lineage>
        <taxon>Eukaryota</taxon>
        <taxon>Metazoa</taxon>
        <taxon>Chordata</taxon>
        <taxon>Craniata</taxon>
        <taxon>Vertebrata</taxon>
        <taxon>Euteleostomi</taxon>
        <taxon>Actinopterygii</taxon>
        <taxon>Neopterygii</taxon>
        <taxon>Teleostei</taxon>
        <taxon>Neoteleostei</taxon>
        <taxon>Acanthomorphata</taxon>
        <taxon>Eupercaria</taxon>
        <taxon>Tetraodontiformes</taxon>
        <taxon>Tetradontoidea</taxon>
        <taxon>Tetraodontidae</taxon>
        <taxon>Tetraodon</taxon>
    </lineage>
</organism>
<dbReference type="Pfam" id="PF01900">
    <property type="entry name" value="RNase_P_Rpp14"/>
    <property type="match status" value="1"/>
</dbReference>
<name>Q4STM1_TETNG</name>
<dbReference type="GO" id="GO:0019171">
    <property type="term" value="F:(3R)-hydroxyacyl-[acyl-carrier-protein] dehydratase activity"/>
    <property type="evidence" value="ECO:0007669"/>
    <property type="project" value="TreeGrafter"/>
</dbReference>
<feature type="domain" description="MaoC-like" evidence="3">
    <location>
        <begin position="113"/>
        <end position="203"/>
    </location>
</feature>
<dbReference type="InterPro" id="IPR029069">
    <property type="entry name" value="HotDog_dom_sf"/>
</dbReference>
<protein>
    <submittedName>
        <fullName evidence="4">Chromosome undetermined SCAF14146, whole genome shotgun sequence</fullName>
    </submittedName>
</protein>
<dbReference type="GO" id="GO:0005739">
    <property type="term" value="C:mitochondrion"/>
    <property type="evidence" value="ECO:0007669"/>
    <property type="project" value="TreeGrafter"/>
</dbReference>
<comment type="similarity">
    <text evidence="1">Belongs to the eukaryotic/archaeal RNase P protein component 2 family.</text>
</comment>
<dbReference type="Pfam" id="PF01575">
    <property type="entry name" value="MaoC_dehydratas"/>
    <property type="match status" value="1"/>
</dbReference>
<dbReference type="KEGG" id="tng:GSTEN00012877G001"/>
<reference evidence="5" key="3">
    <citation type="submission" date="2025-05" db="UniProtKB">
        <authorList>
            <consortium name="Ensembl"/>
        </authorList>
    </citation>
    <scope>IDENTIFICATION</scope>
</reference>
<dbReference type="Ensembl" id="ENSTNIT00000005092.1">
    <property type="protein sequence ID" value="ENSTNIP00000004946.1"/>
    <property type="gene ID" value="ENSTNIG00000002427.1"/>
</dbReference>
<dbReference type="InterPro" id="IPR002759">
    <property type="entry name" value="Pop5/Rpp14/Rnp2-like"/>
</dbReference>
<dbReference type="SUPFAM" id="SSF160350">
    <property type="entry name" value="Rnp2-like"/>
    <property type="match status" value="1"/>
</dbReference>
<reference evidence="4" key="2">
    <citation type="submission" date="2004-02" db="EMBL/GenBank/DDBJ databases">
        <authorList>
            <consortium name="Genoscope"/>
            <consortium name="Whitehead Institute Centre for Genome Research"/>
        </authorList>
    </citation>
    <scope>NUCLEOTIDE SEQUENCE</scope>
</reference>
<accession>Q4STM1</accession>
<sequence length="244" mass="26585">MTGATKSQEPGYQRLVFKDSSPYQYMKVSLELEDESTKPSAVELKYFIITGLKNVFGEVGAALDFDVLKYSEDTLTAFLRVPSRGLVKLWSSLTLLGSYQNQACAFRVLQEASLAKTFSAQDVELFARLTGDTNPLHLDAVYARTTSFQKPLVHGILVNGLISAVIGARMLGRGHVLLHQDIRFPAPVFIGEEIVATAKVRRVKMSLAFLTVSCSVEGKVVMEGEVTVMMEASSGATASAAPRQ</sequence>
<proteinExistence type="inferred from homology"/>
<dbReference type="GO" id="GO:0018812">
    <property type="term" value="F:3-hydroxyacyl-CoA dehydratase activity"/>
    <property type="evidence" value="ECO:0007669"/>
    <property type="project" value="UniProtKB-ARBA"/>
</dbReference>
<dbReference type="PANTHER" id="PTHR43437:SF3">
    <property type="entry name" value="HYDROXYACYL-THIOESTER DEHYDRATASE TYPE 2, MITOCHONDRIAL"/>
    <property type="match status" value="1"/>
</dbReference>
<dbReference type="SUPFAM" id="SSF54637">
    <property type="entry name" value="Thioesterase/thiol ester dehydrase-isomerase"/>
    <property type="match status" value="1"/>
</dbReference>
<dbReference type="GO" id="GO:0001682">
    <property type="term" value="P:tRNA 5'-leader removal"/>
    <property type="evidence" value="ECO:0007669"/>
    <property type="project" value="InterPro"/>
</dbReference>
<dbReference type="EMBL" id="CAAE01014146">
    <property type="protein sequence ID" value="CAF96011.1"/>
    <property type="molecule type" value="Genomic_DNA"/>
</dbReference>
<reference evidence="4 6" key="1">
    <citation type="journal article" date="2004" name="Nature">
        <title>Genome duplication in the teleost fish Tetraodon nigroviridis reveals the early vertebrate proto-karyotype.</title>
        <authorList>
            <person name="Jaillon O."/>
            <person name="Aury J.-M."/>
            <person name="Brunet F."/>
            <person name="Petit J.-L."/>
            <person name="Stange-Thomann N."/>
            <person name="Mauceli E."/>
            <person name="Bouneau L."/>
            <person name="Fischer C."/>
            <person name="Ozouf-Costaz C."/>
            <person name="Bernot A."/>
            <person name="Nicaud S."/>
            <person name="Jaffe D."/>
            <person name="Fisher S."/>
            <person name="Lutfalla G."/>
            <person name="Dossat C."/>
            <person name="Segurens B."/>
            <person name="Dasilva C."/>
            <person name="Salanoubat M."/>
            <person name="Levy M."/>
            <person name="Boudet N."/>
            <person name="Castellano S."/>
            <person name="Anthouard V."/>
            <person name="Jubin C."/>
            <person name="Castelli V."/>
            <person name="Katinka M."/>
            <person name="Vacherie B."/>
            <person name="Biemont C."/>
            <person name="Skalli Z."/>
            <person name="Cattolico L."/>
            <person name="Poulain J."/>
            <person name="De Berardinis V."/>
            <person name="Cruaud C."/>
            <person name="Duprat S."/>
            <person name="Brottier P."/>
            <person name="Coutanceau J.-P."/>
            <person name="Gouzy J."/>
            <person name="Parra G."/>
            <person name="Lardier G."/>
            <person name="Chapple C."/>
            <person name="McKernan K.J."/>
            <person name="McEwan P."/>
            <person name="Bosak S."/>
            <person name="Kellis M."/>
            <person name="Volff J.-N."/>
            <person name="Guigo R."/>
            <person name="Zody M.C."/>
            <person name="Mesirov J."/>
            <person name="Lindblad-Toh K."/>
            <person name="Birren B."/>
            <person name="Nusbaum C."/>
            <person name="Kahn D."/>
            <person name="Robinson-Rechavi M."/>
            <person name="Laudet V."/>
            <person name="Schachter V."/>
            <person name="Quetier F."/>
            <person name="Saurin W."/>
            <person name="Scarpelli C."/>
            <person name="Wincker P."/>
            <person name="Lander E.S."/>
            <person name="Weissenbach J."/>
            <person name="Roest Crollius H."/>
        </authorList>
    </citation>
    <scope>NUCLEOTIDE SEQUENCE [LARGE SCALE GENOMIC DNA]</scope>
</reference>
<dbReference type="InterPro" id="IPR002539">
    <property type="entry name" value="MaoC-like_dom"/>
</dbReference>
<gene>
    <name evidence="4" type="ORF">GSTENG00012877001</name>
</gene>
<evidence type="ECO:0000256" key="2">
    <source>
        <dbReference type="ARBA" id="ARBA00022694"/>
    </source>
</evidence>
<evidence type="ECO:0000313" key="4">
    <source>
        <dbReference type="EMBL" id="CAF96011.1"/>
    </source>
</evidence>
<dbReference type="OrthoDB" id="2262258at2759"/>
<dbReference type="OMA" id="KRSISWM"/>
<evidence type="ECO:0000313" key="5">
    <source>
        <dbReference type="Ensembl" id="ENSTNIP00000004946.1"/>
    </source>
</evidence>
<dbReference type="CDD" id="cd03449">
    <property type="entry name" value="R_hydratase"/>
    <property type="match status" value="1"/>
</dbReference>
<evidence type="ECO:0000313" key="6">
    <source>
        <dbReference type="Proteomes" id="UP000007303"/>
    </source>
</evidence>